<name>A0A1N7S4E0_9BURK</name>
<keyword evidence="3" id="KW-1185">Reference proteome</keyword>
<protein>
    <submittedName>
        <fullName evidence="2">Uncharacterized protein</fullName>
    </submittedName>
</protein>
<sequence>MKRTEPNRTEPNRQTKTECTLPDGGVGVAKRNPHTAGFLYVHCFKDRSY</sequence>
<proteinExistence type="predicted"/>
<dbReference type="AlphaFoldDB" id="A0A1N7S4E0"/>
<gene>
    <name evidence="2" type="ORF">BN2475_340177</name>
</gene>
<evidence type="ECO:0000313" key="3">
    <source>
        <dbReference type="Proteomes" id="UP000187012"/>
    </source>
</evidence>
<evidence type="ECO:0000256" key="1">
    <source>
        <dbReference type="SAM" id="MobiDB-lite"/>
    </source>
</evidence>
<feature type="compositionally biased region" description="Basic and acidic residues" evidence="1">
    <location>
        <begin position="1"/>
        <end position="16"/>
    </location>
</feature>
<dbReference type="EMBL" id="CYGX02000034">
    <property type="protein sequence ID" value="SIT42237.1"/>
    <property type="molecule type" value="Genomic_DNA"/>
</dbReference>
<feature type="region of interest" description="Disordered" evidence="1">
    <location>
        <begin position="1"/>
        <end position="24"/>
    </location>
</feature>
<dbReference type="Proteomes" id="UP000187012">
    <property type="component" value="Unassembled WGS sequence"/>
</dbReference>
<accession>A0A1N7S4E0</accession>
<reference evidence="2 3" key="1">
    <citation type="submission" date="2016-12" db="EMBL/GenBank/DDBJ databases">
        <authorList>
            <person name="Song W.-J."/>
            <person name="Kurnit D.M."/>
        </authorList>
    </citation>
    <scope>NUCLEOTIDE SEQUENCE [LARGE SCALE GENOMIC DNA]</scope>
    <source>
        <strain evidence="2 3">STM7296</strain>
    </source>
</reference>
<evidence type="ECO:0000313" key="2">
    <source>
        <dbReference type="EMBL" id="SIT42237.1"/>
    </source>
</evidence>
<organism evidence="2 3">
    <name type="scientific">Paraburkholderia ribeironis</name>
    <dbReference type="NCBI Taxonomy" id="1247936"/>
    <lineage>
        <taxon>Bacteria</taxon>
        <taxon>Pseudomonadati</taxon>
        <taxon>Pseudomonadota</taxon>
        <taxon>Betaproteobacteria</taxon>
        <taxon>Burkholderiales</taxon>
        <taxon>Burkholderiaceae</taxon>
        <taxon>Paraburkholderia</taxon>
    </lineage>
</organism>